<organism evidence="2 3">
    <name type="scientific">Photobacterium sanguinicancri</name>
    <dbReference type="NCBI Taxonomy" id="875932"/>
    <lineage>
        <taxon>Bacteria</taxon>
        <taxon>Pseudomonadati</taxon>
        <taxon>Pseudomonadota</taxon>
        <taxon>Gammaproteobacteria</taxon>
        <taxon>Vibrionales</taxon>
        <taxon>Vibrionaceae</taxon>
        <taxon>Photobacterium</taxon>
    </lineage>
</organism>
<evidence type="ECO:0000256" key="1">
    <source>
        <dbReference type="SAM" id="SignalP"/>
    </source>
</evidence>
<keyword evidence="3" id="KW-1185">Reference proteome</keyword>
<comment type="caution">
    <text evidence="2">The sequence shown here is derived from an EMBL/GenBank/DDBJ whole genome shotgun (WGS) entry which is preliminary data.</text>
</comment>
<gene>
    <name evidence="2" type="ORF">ASV53_21290</name>
</gene>
<evidence type="ECO:0000313" key="2">
    <source>
        <dbReference type="EMBL" id="OZS41894.1"/>
    </source>
</evidence>
<feature type="signal peptide" evidence="1">
    <location>
        <begin position="1"/>
        <end position="20"/>
    </location>
</feature>
<dbReference type="Proteomes" id="UP000215999">
    <property type="component" value="Unassembled WGS sequence"/>
</dbReference>
<dbReference type="EMBL" id="NOIF01000213">
    <property type="protein sequence ID" value="OZS41894.1"/>
    <property type="molecule type" value="Genomic_DNA"/>
</dbReference>
<proteinExistence type="predicted"/>
<protein>
    <submittedName>
        <fullName evidence="2">Uncharacterized protein</fullName>
    </submittedName>
</protein>
<dbReference type="RefSeq" id="WP_094958581.1">
    <property type="nucleotide sequence ID" value="NZ_NOIF01000213.1"/>
</dbReference>
<keyword evidence="1" id="KW-0732">Signal</keyword>
<evidence type="ECO:0000313" key="3">
    <source>
        <dbReference type="Proteomes" id="UP000215999"/>
    </source>
</evidence>
<sequence>MFIKTALAVLTLACSFIAEADLQNIGHFNANGIYQPGYTNYNHARERSTDTTSKPLSINHQARTGAIEPNYVNYPIDTRTHRTASTGDQLSKIGNYKNGIYEPGYLNHQHIRN</sequence>
<accession>A0ABX4FSQ5</accession>
<reference evidence="2 3" key="1">
    <citation type="journal article" date="2016" name="Antonie Van Leeuwenhoek">
        <title>Photobacterium sanguinicancri sp. nov. isolated from marine animals.</title>
        <authorList>
            <person name="Gomez-Gil B."/>
            <person name="Roque A."/>
            <person name="Rotllant G."/>
            <person name="Romalde J.L."/>
            <person name="Doce A."/>
            <person name="Eggermont M."/>
            <person name="Defoirdt T."/>
        </authorList>
    </citation>
    <scope>NUCLEOTIDE SEQUENCE [LARGE SCALE GENOMIC DNA]</scope>
    <source>
        <strain evidence="2 3">CAIM 1827</strain>
    </source>
</reference>
<feature type="chain" id="PRO_5046640270" evidence="1">
    <location>
        <begin position="21"/>
        <end position="113"/>
    </location>
</feature>
<name>A0ABX4FSQ5_9GAMM</name>